<sequence>MLTAKVRRDWYRIIPFGIIWLLTAAISLLIEWIAYGGTFPSSDTMISPDTDILIFALLSMLGLGLFVGYVELNHLNKLFIRQSFFRKSVYKFLIYFVFIHLVVLVTYPIAASMETDTTVLDPHVWSRLWQYLNSLIHLSTALQLGVAITLSIVYAQVSEVIGHTTLLNYLTGTYHHPREEHRIFLFVDMRSSTTIAESLGHECYFDLLRTYYADLAEAVIRHRGEIYLYVGDEMIISWKLSDGLQDNTCLRCYFAMQHDLRERAHWYREHYGVAPDFKAGLHYGSVTTGEIGVVKKHIMFSGDVLNATARMQSLCNTVGVDLLVSAPLIALLPPNEAFHPQSIGCKELRGKTEELELYTVTQCTPVPQL</sequence>
<protein>
    <submittedName>
        <fullName evidence="3">Adenylate cyclase</fullName>
        <ecNumber evidence="3">4.6.1.1</ecNumber>
    </submittedName>
</protein>
<dbReference type="Pfam" id="PF00211">
    <property type="entry name" value="Guanylate_cyc"/>
    <property type="match status" value="1"/>
</dbReference>
<reference evidence="3 4" key="1">
    <citation type="submission" date="2020-08" db="EMBL/GenBank/DDBJ databases">
        <title>Genomic Encyclopedia of Type Strains, Phase IV (KMG-IV): sequencing the most valuable type-strain genomes for metagenomic binning, comparative biology and taxonomic classification.</title>
        <authorList>
            <person name="Goeker M."/>
        </authorList>
    </citation>
    <scope>NUCLEOTIDE SEQUENCE [LARGE SCALE GENOMIC DNA]</scope>
    <source>
        <strain evidence="3 4">DSM 105137</strain>
    </source>
</reference>
<dbReference type="PANTHER" id="PTHR43081:SF1">
    <property type="entry name" value="ADENYLATE CYCLASE, TERMINAL-DIFFERENTIATION SPECIFIC"/>
    <property type="match status" value="1"/>
</dbReference>
<dbReference type="Proteomes" id="UP000576209">
    <property type="component" value="Unassembled WGS sequence"/>
</dbReference>
<dbReference type="PANTHER" id="PTHR43081">
    <property type="entry name" value="ADENYLATE CYCLASE, TERMINAL-DIFFERENTIATION SPECIFIC-RELATED"/>
    <property type="match status" value="1"/>
</dbReference>
<dbReference type="GO" id="GO:0009190">
    <property type="term" value="P:cyclic nucleotide biosynthetic process"/>
    <property type="evidence" value="ECO:0007669"/>
    <property type="project" value="InterPro"/>
</dbReference>
<feature type="transmembrane region" description="Helical" evidence="1">
    <location>
        <begin position="52"/>
        <end position="72"/>
    </location>
</feature>
<keyword evidence="1" id="KW-0812">Transmembrane</keyword>
<comment type="caution">
    <text evidence="3">The sequence shown here is derived from an EMBL/GenBank/DDBJ whole genome shotgun (WGS) entry which is preliminary data.</text>
</comment>
<proteinExistence type="predicted"/>
<dbReference type="SUPFAM" id="SSF55073">
    <property type="entry name" value="Nucleotide cyclase"/>
    <property type="match status" value="1"/>
</dbReference>
<dbReference type="InterPro" id="IPR029787">
    <property type="entry name" value="Nucleotide_cyclase"/>
</dbReference>
<dbReference type="InterPro" id="IPR001054">
    <property type="entry name" value="A/G_cyclase"/>
</dbReference>
<dbReference type="EMBL" id="JACIFF010000004">
    <property type="protein sequence ID" value="MBB4079436.1"/>
    <property type="molecule type" value="Genomic_DNA"/>
</dbReference>
<keyword evidence="3" id="KW-0456">Lyase</keyword>
<evidence type="ECO:0000313" key="4">
    <source>
        <dbReference type="Proteomes" id="UP000576209"/>
    </source>
</evidence>
<dbReference type="PROSITE" id="PS50125">
    <property type="entry name" value="GUANYLATE_CYCLASE_2"/>
    <property type="match status" value="1"/>
</dbReference>
<keyword evidence="1" id="KW-0472">Membrane</keyword>
<dbReference type="InterPro" id="IPR050697">
    <property type="entry name" value="Adenylyl/Guanylyl_Cyclase_3/4"/>
</dbReference>
<feature type="domain" description="Guanylate cyclase" evidence="2">
    <location>
        <begin position="183"/>
        <end position="312"/>
    </location>
</feature>
<accession>A0A840EER6</accession>
<dbReference type="GO" id="GO:0004016">
    <property type="term" value="F:adenylate cyclase activity"/>
    <property type="evidence" value="ECO:0007669"/>
    <property type="project" value="UniProtKB-EC"/>
</dbReference>
<feature type="transmembrane region" description="Helical" evidence="1">
    <location>
        <begin position="12"/>
        <end position="32"/>
    </location>
</feature>
<dbReference type="CDD" id="cd07302">
    <property type="entry name" value="CHD"/>
    <property type="match status" value="1"/>
</dbReference>
<evidence type="ECO:0000313" key="3">
    <source>
        <dbReference type="EMBL" id="MBB4079436.1"/>
    </source>
</evidence>
<dbReference type="GO" id="GO:0035556">
    <property type="term" value="P:intracellular signal transduction"/>
    <property type="evidence" value="ECO:0007669"/>
    <property type="project" value="InterPro"/>
</dbReference>
<keyword evidence="4" id="KW-1185">Reference proteome</keyword>
<name>A0A840EER6_9BACT</name>
<evidence type="ECO:0000256" key="1">
    <source>
        <dbReference type="SAM" id="Phobius"/>
    </source>
</evidence>
<organism evidence="3 4">
    <name type="scientific">Neolewinella aquimaris</name>
    <dbReference type="NCBI Taxonomy" id="1835722"/>
    <lineage>
        <taxon>Bacteria</taxon>
        <taxon>Pseudomonadati</taxon>
        <taxon>Bacteroidota</taxon>
        <taxon>Saprospiria</taxon>
        <taxon>Saprospirales</taxon>
        <taxon>Lewinellaceae</taxon>
        <taxon>Neolewinella</taxon>
    </lineage>
</organism>
<dbReference type="Gene3D" id="3.30.70.1230">
    <property type="entry name" value="Nucleotide cyclase"/>
    <property type="match status" value="1"/>
</dbReference>
<evidence type="ECO:0000259" key="2">
    <source>
        <dbReference type="PROSITE" id="PS50125"/>
    </source>
</evidence>
<feature type="transmembrane region" description="Helical" evidence="1">
    <location>
        <begin position="92"/>
        <end position="111"/>
    </location>
</feature>
<gene>
    <name evidence="3" type="ORF">GGR28_002056</name>
</gene>
<dbReference type="EC" id="4.6.1.1" evidence="3"/>
<dbReference type="AlphaFoldDB" id="A0A840EER6"/>
<keyword evidence="1" id="KW-1133">Transmembrane helix</keyword>
<dbReference type="RefSeq" id="WP_183495678.1">
    <property type="nucleotide sequence ID" value="NZ_JACIFF010000004.1"/>
</dbReference>